<dbReference type="Pfam" id="PF00149">
    <property type="entry name" value="Metallophos"/>
    <property type="match status" value="1"/>
</dbReference>
<dbReference type="PANTHER" id="PTHR12905:SF0">
    <property type="entry name" value="CALCINEURIN-LIKE PHOSPHOESTERASE DOMAIN-CONTAINING PROTEIN"/>
    <property type="match status" value="1"/>
</dbReference>
<organism evidence="2 3">
    <name type="scientific">Pseudocercospora fuligena</name>
    <dbReference type="NCBI Taxonomy" id="685502"/>
    <lineage>
        <taxon>Eukaryota</taxon>
        <taxon>Fungi</taxon>
        <taxon>Dikarya</taxon>
        <taxon>Ascomycota</taxon>
        <taxon>Pezizomycotina</taxon>
        <taxon>Dothideomycetes</taxon>
        <taxon>Dothideomycetidae</taxon>
        <taxon>Mycosphaerellales</taxon>
        <taxon>Mycosphaerellaceae</taxon>
        <taxon>Pseudocercospora</taxon>
    </lineage>
</organism>
<dbReference type="InterPro" id="IPR004843">
    <property type="entry name" value="Calcineurin-like_PHP"/>
</dbReference>
<accession>A0A8H6RHW8</accession>
<dbReference type="AlphaFoldDB" id="A0A8H6RHW8"/>
<dbReference type="Proteomes" id="UP000660729">
    <property type="component" value="Unassembled WGS sequence"/>
</dbReference>
<evidence type="ECO:0000313" key="2">
    <source>
        <dbReference type="EMBL" id="KAF7191381.1"/>
    </source>
</evidence>
<evidence type="ECO:0000259" key="1">
    <source>
        <dbReference type="Pfam" id="PF00149"/>
    </source>
</evidence>
<dbReference type="GO" id="GO:0016829">
    <property type="term" value="F:lyase activity"/>
    <property type="evidence" value="ECO:0007669"/>
    <property type="project" value="UniProtKB-KW"/>
</dbReference>
<dbReference type="EMBL" id="JABCIY010000158">
    <property type="protein sequence ID" value="KAF7191381.1"/>
    <property type="molecule type" value="Genomic_DNA"/>
</dbReference>
<dbReference type="GO" id="GO:0016787">
    <property type="term" value="F:hydrolase activity"/>
    <property type="evidence" value="ECO:0007669"/>
    <property type="project" value="InterPro"/>
</dbReference>
<comment type="caution">
    <text evidence="2">The sequence shown here is derived from an EMBL/GenBank/DDBJ whole genome shotgun (WGS) entry which is preliminary data.</text>
</comment>
<dbReference type="PANTHER" id="PTHR12905">
    <property type="entry name" value="METALLOPHOSPHOESTERASE"/>
    <property type="match status" value="1"/>
</dbReference>
<dbReference type="InterPro" id="IPR029052">
    <property type="entry name" value="Metallo-depent_PP-like"/>
</dbReference>
<dbReference type="InterPro" id="IPR051693">
    <property type="entry name" value="UPF0046_metallophosphoest"/>
</dbReference>
<name>A0A8H6RHW8_9PEZI</name>
<protein>
    <submittedName>
        <fullName evidence="2">Putative rhamnogalacturonate lyase C</fullName>
    </submittedName>
</protein>
<keyword evidence="3" id="KW-1185">Reference proteome</keyword>
<dbReference type="OrthoDB" id="630188at2759"/>
<proteinExistence type="predicted"/>
<evidence type="ECO:0000313" key="3">
    <source>
        <dbReference type="Proteomes" id="UP000660729"/>
    </source>
</evidence>
<reference evidence="2" key="1">
    <citation type="submission" date="2020-04" db="EMBL/GenBank/DDBJ databases">
        <title>Draft genome resource of the tomato pathogen Pseudocercospora fuligena.</title>
        <authorList>
            <person name="Zaccaron A."/>
        </authorList>
    </citation>
    <scope>NUCLEOTIDE SEQUENCE</scope>
    <source>
        <strain evidence="2">PF001</strain>
    </source>
</reference>
<dbReference type="Gene3D" id="3.60.21.10">
    <property type="match status" value="1"/>
</dbReference>
<dbReference type="SUPFAM" id="SSF56300">
    <property type="entry name" value="Metallo-dependent phosphatases"/>
    <property type="match status" value="1"/>
</dbReference>
<feature type="domain" description="Calcineurin-like phosphoesterase" evidence="1">
    <location>
        <begin position="14"/>
        <end position="151"/>
    </location>
</feature>
<keyword evidence="2" id="KW-0456">Lyase</keyword>
<sequence length="227" mass="25905">MGTQLSWLASQPHLQKVVIAGNHDVLFDQQFLDTHQDRFPVSPGNAKENLDFGDIVYLENSSTTLTFPFHGDRKLKIYGSPLTPKSFDSAFHYPKDHDAWEGQDRSDIDILITHGPPWGHLDGNLRYGCQYLAHAVSQWRPRLHVFGHIHVGYGRELVRYDSARRNYEDVQRGWAGWEAVASMATSVAWSNVRRRLTNRRDQVTEHINAAVVDQHGSLVNEAMVTYV</sequence>
<gene>
    <name evidence="2" type="ORF">HII31_07404</name>
</gene>